<dbReference type="AlphaFoldDB" id="A0A512C1T6"/>
<evidence type="ECO:0000313" key="2">
    <source>
        <dbReference type="EMBL" id="GEO18153.1"/>
    </source>
</evidence>
<organism evidence="2 3">
    <name type="scientific">Microvirga aerophila</name>
    <dbReference type="NCBI Taxonomy" id="670291"/>
    <lineage>
        <taxon>Bacteria</taxon>
        <taxon>Pseudomonadati</taxon>
        <taxon>Pseudomonadota</taxon>
        <taxon>Alphaproteobacteria</taxon>
        <taxon>Hyphomicrobiales</taxon>
        <taxon>Methylobacteriaceae</taxon>
        <taxon>Microvirga</taxon>
    </lineage>
</organism>
<protein>
    <submittedName>
        <fullName evidence="2">Uncharacterized protein</fullName>
    </submittedName>
</protein>
<evidence type="ECO:0000313" key="3">
    <source>
        <dbReference type="Proteomes" id="UP000321085"/>
    </source>
</evidence>
<keyword evidence="3" id="KW-1185">Reference proteome</keyword>
<dbReference type="Proteomes" id="UP000321085">
    <property type="component" value="Unassembled WGS sequence"/>
</dbReference>
<proteinExistence type="predicted"/>
<dbReference type="EMBL" id="BJYU01000158">
    <property type="protein sequence ID" value="GEO18153.1"/>
    <property type="molecule type" value="Genomic_DNA"/>
</dbReference>
<evidence type="ECO:0000256" key="1">
    <source>
        <dbReference type="SAM" id="MobiDB-lite"/>
    </source>
</evidence>
<accession>A0A512C1T6</accession>
<comment type="caution">
    <text evidence="2">The sequence shown here is derived from an EMBL/GenBank/DDBJ whole genome shotgun (WGS) entry which is preliminary data.</text>
</comment>
<sequence>MFTHTVILDIPSFNEYKIEGSARIWLTALAAALNTVGSGNFLLSDIEDYETPVVFKCKSASALEAFMTELAVQGLGDLVAPASASSSDVLPSSFTGRAQGLR</sequence>
<reference evidence="2 3" key="1">
    <citation type="submission" date="2019-07" db="EMBL/GenBank/DDBJ databases">
        <title>Whole genome shotgun sequence of Microvirga aerophila NBRC 106136.</title>
        <authorList>
            <person name="Hosoyama A."/>
            <person name="Uohara A."/>
            <person name="Ohji S."/>
            <person name="Ichikawa N."/>
        </authorList>
    </citation>
    <scope>NUCLEOTIDE SEQUENCE [LARGE SCALE GENOMIC DNA]</scope>
    <source>
        <strain evidence="2 3">NBRC 106136</strain>
    </source>
</reference>
<name>A0A512C1T6_9HYPH</name>
<feature type="compositionally biased region" description="Low complexity" evidence="1">
    <location>
        <begin position="82"/>
        <end position="93"/>
    </location>
</feature>
<feature type="region of interest" description="Disordered" evidence="1">
    <location>
        <begin position="82"/>
        <end position="102"/>
    </location>
</feature>
<gene>
    <name evidence="2" type="ORF">MAE02_58490</name>
</gene>